<evidence type="ECO:0000259" key="3">
    <source>
        <dbReference type="PROSITE" id="PS51900"/>
    </source>
</evidence>
<evidence type="ECO:0000256" key="2">
    <source>
        <dbReference type="PROSITE-ProRule" id="PRU01248"/>
    </source>
</evidence>
<dbReference type="InterPro" id="IPR044068">
    <property type="entry name" value="CB"/>
</dbReference>
<dbReference type="EMBL" id="AFES01000020">
    <property type="protein sequence ID" value="EIA17273.1"/>
    <property type="molecule type" value="Genomic_DNA"/>
</dbReference>
<reference evidence="4 5" key="1">
    <citation type="journal article" date="2012" name="PLoS ONE">
        <title>Genome Sequencing and Analysis of a Type A Clostridium perfringens Isolate from a Case of Bovine Clostridial Abomasitis.</title>
        <authorList>
            <person name="Nowell V.J."/>
            <person name="Kropinski A.M."/>
            <person name="Songer J.G."/>
            <person name="Macinnes J.I."/>
            <person name="Parreira V.R."/>
            <person name="Prescott J.F."/>
        </authorList>
    </citation>
    <scope>NUCLEOTIDE SEQUENCE [LARGE SCALE GENOMIC DNA]</scope>
    <source>
        <strain evidence="4 5">F262</strain>
    </source>
</reference>
<evidence type="ECO:0000313" key="4">
    <source>
        <dbReference type="EMBL" id="EIA17273.1"/>
    </source>
</evidence>
<protein>
    <submittedName>
        <fullName evidence="4">Integrase/recombinase</fullName>
    </submittedName>
</protein>
<dbReference type="GO" id="GO:0003677">
    <property type="term" value="F:DNA binding"/>
    <property type="evidence" value="ECO:0007669"/>
    <property type="project" value="UniProtKB-UniRule"/>
</dbReference>
<dbReference type="SUPFAM" id="SSF56349">
    <property type="entry name" value="DNA breaking-rejoining enzymes"/>
    <property type="match status" value="1"/>
</dbReference>
<dbReference type="PROSITE" id="PS51900">
    <property type="entry name" value="CB"/>
    <property type="match status" value="1"/>
</dbReference>
<sequence length="135" mass="16303">MVMARTLNKKKHELLDILDDFMTDCKYRDLRRASIRLYERSLKLLFKFLKNDYNIIFEEDVKEEHIRNYIKFTKERGKYSYVSNENNVNINSPQNRGDFGQPISLCTLDSYVGTIKRFFKWCLDNKYLKKIPLTK</sequence>
<comment type="caution">
    <text evidence="4">The sequence shown here is derived from an EMBL/GenBank/DDBJ whole genome shotgun (WGS) entry which is preliminary data.</text>
</comment>
<proteinExistence type="predicted"/>
<organism evidence="4 5">
    <name type="scientific">Clostridium perfringens F262</name>
    <dbReference type="NCBI Taxonomy" id="883064"/>
    <lineage>
        <taxon>Bacteria</taxon>
        <taxon>Bacillati</taxon>
        <taxon>Bacillota</taxon>
        <taxon>Clostridia</taxon>
        <taxon>Eubacteriales</taxon>
        <taxon>Clostridiaceae</taxon>
        <taxon>Clostridium</taxon>
    </lineage>
</organism>
<dbReference type="AlphaFoldDB" id="A0AAV3FDA6"/>
<accession>A0AAV3FDA6</accession>
<feature type="domain" description="Core-binding (CB)" evidence="3">
    <location>
        <begin position="9"/>
        <end position="123"/>
    </location>
</feature>
<keyword evidence="1 2" id="KW-0238">DNA-binding</keyword>
<dbReference type="Gene3D" id="1.10.150.130">
    <property type="match status" value="1"/>
</dbReference>
<dbReference type="InterPro" id="IPR010998">
    <property type="entry name" value="Integrase_recombinase_N"/>
</dbReference>
<evidence type="ECO:0000313" key="5">
    <source>
        <dbReference type="Proteomes" id="UP000005358"/>
    </source>
</evidence>
<gene>
    <name evidence="4" type="ORF">HA1_07162</name>
</gene>
<dbReference type="InterPro" id="IPR011010">
    <property type="entry name" value="DNA_brk_join_enz"/>
</dbReference>
<name>A0AAV3FDA6_CLOPF</name>
<evidence type="ECO:0000256" key="1">
    <source>
        <dbReference type="ARBA" id="ARBA00023125"/>
    </source>
</evidence>
<dbReference type="Proteomes" id="UP000005358">
    <property type="component" value="Chromosome"/>
</dbReference>